<keyword evidence="2" id="KW-0472">Membrane</keyword>
<gene>
    <name evidence="3" type="ORF">HF519_01225</name>
</gene>
<dbReference type="Proteomes" id="UP000586918">
    <property type="component" value="Unassembled WGS sequence"/>
</dbReference>
<feature type="transmembrane region" description="Helical" evidence="2">
    <location>
        <begin position="604"/>
        <end position="622"/>
    </location>
</feature>
<evidence type="ECO:0000313" key="4">
    <source>
        <dbReference type="Proteomes" id="UP000586918"/>
    </source>
</evidence>
<dbReference type="RefSeq" id="WP_169409725.1">
    <property type="nucleotide sequence ID" value="NZ_JAAXKZ010000002.1"/>
</dbReference>
<feature type="transmembrane region" description="Helical" evidence="2">
    <location>
        <begin position="315"/>
        <end position="336"/>
    </location>
</feature>
<feature type="transmembrane region" description="Helical" evidence="2">
    <location>
        <begin position="419"/>
        <end position="436"/>
    </location>
</feature>
<organism evidence="3 4">
    <name type="scientific">Pseudonocardia bannensis</name>
    <dbReference type="NCBI Taxonomy" id="630973"/>
    <lineage>
        <taxon>Bacteria</taxon>
        <taxon>Bacillati</taxon>
        <taxon>Actinomycetota</taxon>
        <taxon>Actinomycetes</taxon>
        <taxon>Pseudonocardiales</taxon>
        <taxon>Pseudonocardiaceae</taxon>
        <taxon>Pseudonocardia</taxon>
    </lineage>
</organism>
<name>A0A848DBP4_9PSEU</name>
<feature type="transmembrane region" description="Helical" evidence="2">
    <location>
        <begin position="629"/>
        <end position="650"/>
    </location>
</feature>
<dbReference type="GO" id="GO:0005886">
    <property type="term" value="C:plasma membrane"/>
    <property type="evidence" value="ECO:0007669"/>
    <property type="project" value="TreeGrafter"/>
</dbReference>
<feature type="transmembrane region" description="Helical" evidence="2">
    <location>
        <begin position="369"/>
        <end position="388"/>
    </location>
</feature>
<comment type="caution">
    <text evidence="3">The sequence shown here is derived from an EMBL/GenBank/DDBJ whole genome shotgun (WGS) entry which is preliminary data.</text>
</comment>
<dbReference type="InterPro" id="IPR050545">
    <property type="entry name" value="Mycobact_MmpL"/>
</dbReference>
<dbReference type="PANTHER" id="PTHR33406">
    <property type="entry name" value="MEMBRANE PROTEIN MJ1562-RELATED"/>
    <property type="match status" value="1"/>
</dbReference>
<sequence>MRMRLRGGRAVLVAVALVMLALVGVGIARLEVDAGTDSFLSPDDPSATSLQQVGSAFGGDPVVVLLETDRPGGLLSGEQVPALLELEGRLARLPDVAAVYGPATVLNQVAGRAQDLLAELSGYRDGLRAAAERRAADAGESPAQVASAGAQAVAGFDQRYGALLVQGLPAGLPTLRNERFIRTVVFDEAGEPRPQWRFVAPSGTAAAVLVRPRQDMDQAALENLVDAVTAEVGRADLNTTRVTVSGAPVIAAALGERVRAEVPLLGAIALLAVGAWFVAVRWTGLRRRLLPLAASAIGTAATLALYGWADRPLSLGVIAFLPVLIGVGSDFTTYLARRAPRRMVVVVALATAAGFGALAVSPVPTVRDLGITLAIGITLAAAAGMVLARRMPAEPAGPTPAAPPPGPAAAVGPRRWTRLGTAAVAGLLALTGWLVLPQVPLRADIESFAGGLPALEAARHVEEVIGSSGEFTIALSGADTTSPEALQWMRQAEDAVVTAHGDELRPAVSPPGLLRFLGTEPTPDQLDAALRLLPPYLTGSVLNPDRTLAVLTFGTRLDNAEAVRDLRADVERILPAAPAGMRVDVTGLPVVAAAAYEQISADRYLANLAGIAAAGLVLAVGLRRRRDAVPAVLAAVVATGLGLLGLWVTGIGLTPVTVALGSLTAAVGCEFTVLLAEAARRGDAGLRRAVLLAAAASATGYAVLMLSELTVVAEFGMLLMLSVGLAIGSAALVVWAGRASGPSDSLDPMPTAGTLVGAAECASRT</sequence>
<protein>
    <submittedName>
        <fullName evidence="3">RND transporter</fullName>
    </submittedName>
</protein>
<dbReference type="Gene3D" id="1.20.1640.10">
    <property type="entry name" value="Multidrug efflux transporter AcrB transmembrane domain"/>
    <property type="match status" value="1"/>
</dbReference>
<dbReference type="AlphaFoldDB" id="A0A848DBP4"/>
<reference evidence="3 4" key="1">
    <citation type="submission" date="2020-04" db="EMBL/GenBank/DDBJ databases">
        <authorList>
            <person name="Klaysubun C."/>
            <person name="Duangmal K."/>
            <person name="Lipun K."/>
        </authorList>
    </citation>
    <scope>NUCLEOTIDE SEQUENCE [LARGE SCALE GENOMIC DNA]</scope>
    <source>
        <strain evidence="3 4">DSM 45300</strain>
    </source>
</reference>
<dbReference type="PANTHER" id="PTHR33406:SF13">
    <property type="entry name" value="MEMBRANE PROTEIN YDFJ"/>
    <property type="match status" value="1"/>
</dbReference>
<feature type="transmembrane region" description="Helical" evidence="2">
    <location>
        <begin position="262"/>
        <end position="282"/>
    </location>
</feature>
<feature type="transmembrane region" description="Helical" evidence="2">
    <location>
        <begin position="656"/>
        <end position="677"/>
    </location>
</feature>
<proteinExistence type="predicted"/>
<feature type="region of interest" description="Disordered" evidence="1">
    <location>
        <begin position="393"/>
        <end position="412"/>
    </location>
</feature>
<accession>A0A848DBP4</accession>
<evidence type="ECO:0000256" key="2">
    <source>
        <dbReference type="SAM" id="Phobius"/>
    </source>
</evidence>
<evidence type="ECO:0000256" key="1">
    <source>
        <dbReference type="SAM" id="MobiDB-lite"/>
    </source>
</evidence>
<evidence type="ECO:0000313" key="3">
    <source>
        <dbReference type="EMBL" id="NMH90237.1"/>
    </source>
</evidence>
<keyword evidence="2" id="KW-0812">Transmembrane</keyword>
<feature type="transmembrane region" description="Helical" evidence="2">
    <location>
        <begin position="289"/>
        <end position="309"/>
    </location>
</feature>
<feature type="transmembrane region" description="Helical" evidence="2">
    <location>
        <begin position="715"/>
        <end position="736"/>
    </location>
</feature>
<dbReference type="EMBL" id="JAAXKZ010000002">
    <property type="protein sequence ID" value="NMH90237.1"/>
    <property type="molecule type" value="Genomic_DNA"/>
</dbReference>
<feature type="transmembrane region" description="Helical" evidence="2">
    <location>
        <begin position="343"/>
        <end position="363"/>
    </location>
</feature>
<keyword evidence="4" id="KW-1185">Reference proteome</keyword>
<dbReference type="SUPFAM" id="SSF82866">
    <property type="entry name" value="Multidrug efflux transporter AcrB transmembrane domain"/>
    <property type="match status" value="2"/>
</dbReference>
<keyword evidence="2" id="KW-1133">Transmembrane helix</keyword>
<feature type="transmembrane region" description="Helical" evidence="2">
    <location>
        <begin position="689"/>
        <end position="709"/>
    </location>
</feature>
<feature type="compositionally biased region" description="Pro residues" evidence="1">
    <location>
        <begin position="395"/>
        <end position="407"/>
    </location>
</feature>